<accession>A0A1L9B5D9</accession>
<protein>
    <submittedName>
        <fullName evidence="1">Uncharacterized protein</fullName>
    </submittedName>
</protein>
<sequence>MIVHVDELLRPLSTRMPRELVSQEALATASEVAHLLPRMSGGISLECRLEEGASQVDFMACGMLSDGSAQALADMLASAGERLRGPLWDGVRAFSREWLDARSPLARVPFLWLEYDLPRPLGGVPQPFAFLCVEPEFLKPPGRALEHRKAVDAALQLASRGLEVLRGKPMTPALARTVARCFELLPEGGVIEHVAPLDCRGRDAVRLVMGVPRPHLVDYVERIGWPGPRAQVEELARTWLSPLSFAEVNVDAGPEGLGPTIGFSLPLPDEPRKSWASEVLQRMVEQKLCTPAKRDAVLDWPGSERVTLEGYRWPSKLCRTIGLKLVCRPNEPLSVKAYPYFECRFSLWM</sequence>
<gene>
    <name evidence="1" type="ORF">BON30_29845</name>
</gene>
<proteinExistence type="predicted"/>
<dbReference type="OrthoDB" id="943699at2"/>
<reference evidence="2" key="1">
    <citation type="submission" date="2016-11" db="EMBL/GenBank/DDBJ databases">
        <authorList>
            <person name="Shukria A."/>
            <person name="Stevens D.C."/>
        </authorList>
    </citation>
    <scope>NUCLEOTIDE SEQUENCE [LARGE SCALE GENOMIC DNA]</scope>
    <source>
        <strain evidence="2">Cbfe23</strain>
    </source>
</reference>
<reference evidence="1 2" key="2">
    <citation type="submission" date="2016-12" db="EMBL/GenBank/DDBJ databases">
        <title>Draft Genome Sequence of Cystobacter ferrugineus Strain Cbfe23.</title>
        <authorList>
            <person name="Akbar S."/>
            <person name="Dowd S.E."/>
            <person name="Stevens D.C."/>
        </authorList>
    </citation>
    <scope>NUCLEOTIDE SEQUENCE [LARGE SCALE GENOMIC DNA]</scope>
    <source>
        <strain evidence="1 2">Cbfe23</strain>
    </source>
</reference>
<dbReference type="AlphaFoldDB" id="A0A1L9B5D9"/>
<name>A0A1L9B5D9_9BACT</name>
<dbReference type="EMBL" id="MPIN01000008">
    <property type="protein sequence ID" value="OJH37479.1"/>
    <property type="molecule type" value="Genomic_DNA"/>
</dbReference>
<evidence type="ECO:0000313" key="2">
    <source>
        <dbReference type="Proteomes" id="UP000182229"/>
    </source>
</evidence>
<keyword evidence="2" id="KW-1185">Reference proteome</keyword>
<dbReference type="Proteomes" id="UP000182229">
    <property type="component" value="Unassembled WGS sequence"/>
</dbReference>
<dbReference type="STRING" id="83449.BON30_29845"/>
<evidence type="ECO:0000313" key="1">
    <source>
        <dbReference type="EMBL" id="OJH37479.1"/>
    </source>
</evidence>
<organism evidence="1 2">
    <name type="scientific">Cystobacter ferrugineus</name>
    <dbReference type="NCBI Taxonomy" id="83449"/>
    <lineage>
        <taxon>Bacteria</taxon>
        <taxon>Pseudomonadati</taxon>
        <taxon>Myxococcota</taxon>
        <taxon>Myxococcia</taxon>
        <taxon>Myxococcales</taxon>
        <taxon>Cystobacterineae</taxon>
        <taxon>Archangiaceae</taxon>
        <taxon>Cystobacter</taxon>
    </lineage>
</organism>
<dbReference type="RefSeq" id="WP_071901814.1">
    <property type="nucleotide sequence ID" value="NZ_MPIN01000008.1"/>
</dbReference>
<comment type="caution">
    <text evidence="1">The sequence shown here is derived from an EMBL/GenBank/DDBJ whole genome shotgun (WGS) entry which is preliminary data.</text>
</comment>